<protein>
    <submittedName>
        <fullName evidence="1">Uncharacterized protein</fullName>
    </submittedName>
</protein>
<reference evidence="1 2" key="1">
    <citation type="submission" date="2019-10" db="EMBL/GenBank/DDBJ databases">
        <title>A soil myxobacterium in the family Polyangiaceae.</title>
        <authorList>
            <person name="Li Y."/>
            <person name="Wang J."/>
        </authorList>
    </citation>
    <scope>NUCLEOTIDE SEQUENCE [LARGE SCALE GENOMIC DNA]</scope>
    <source>
        <strain evidence="1 2">DSM 14734</strain>
    </source>
</reference>
<dbReference type="Proteomes" id="UP000440224">
    <property type="component" value="Unassembled WGS sequence"/>
</dbReference>
<sequence length="149" mass="15500">MSISEGELLGVTMSAIFGLETVLLRPSDQLGEPPGADLPSGGVTAVLVGPIVIVAAPLVPAASPFGILSPVLRVVNRERPRRGFRHVKPIDVGTSPSLKGSMCLGIVAVKDIDHLVFSRLQSEQTQNTAAVDLLLSICPMSSPACSCMS</sequence>
<gene>
    <name evidence="1" type="ORF">GF068_16095</name>
</gene>
<dbReference type="AlphaFoldDB" id="A0A6N7PX77"/>
<evidence type="ECO:0000313" key="1">
    <source>
        <dbReference type="EMBL" id="MRG93421.1"/>
    </source>
</evidence>
<dbReference type="EMBL" id="WJIE01000004">
    <property type="protein sequence ID" value="MRG93421.1"/>
    <property type="molecule type" value="Genomic_DNA"/>
</dbReference>
<accession>A0A6N7PX77</accession>
<proteinExistence type="predicted"/>
<keyword evidence="2" id="KW-1185">Reference proteome</keyword>
<comment type="caution">
    <text evidence="1">The sequence shown here is derived from an EMBL/GenBank/DDBJ whole genome shotgun (WGS) entry which is preliminary data.</text>
</comment>
<name>A0A6N7PX77_9BACT</name>
<evidence type="ECO:0000313" key="2">
    <source>
        <dbReference type="Proteomes" id="UP000440224"/>
    </source>
</evidence>
<organism evidence="1 2">
    <name type="scientific">Polyangium spumosum</name>
    <dbReference type="NCBI Taxonomy" id="889282"/>
    <lineage>
        <taxon>Bacteria</taxon>
        <taxon>Pseudomonadati</taxon>
        <taxon>Myxococcota</taxon>
        <taxon>Polyangia</taxon>
        <taxon>Polyangiales</taxon>
        <taxon>Polyangiaceae</taxon>
        <taxon>Polyangium</taxon>
    </lineage>
</organism>